<evidence type="ECO:0000313" key="3">
    <source>
        <dbReference type="Proteomes" id="UP000248553"/>
    </source>
</evidence>
<name>A0A328BHD9_9BACT</name>
<accession>A0A328BHD9</accession>
<gene>
    <name evidence="2" type="ORF">DLM85_14995</name>
</gene>
<feature type="transmembrane region" description="Helical" evidence="1">
    <location>
        <begin position="6"/>
        <end position="26"/>
    </location>
</feature>
<protein>
    <submittedName>
        <fullName evidence="2">VWA domain-containing protein</fullName>
    </submittedName>
</protein>
<dbReference type="InterPro" id="IPR029062">
    <property type="entry name" value="Class_I_gatase-like"/>
</dbReference>
<dbReference type="PANTHER" id="PTHR37947:SF1">
    <property type="entry name" value="BLL2462 PROTEIN"/>
    <property type="match status" value="1"/>
</dbReference>
<keyword evidence="3" id="KW-1185">Reference proteome</keyword>
<dbReference type="RefSeq" id="WP_111478919.1">
    <property type="nucleotide sequence ID" value="NZ_QHKM01000004.1"/>
</dbReference>
<dbReference type="PANTHER" id="PTHR37947">
    <property type="entry name" value="BLL2462 PROTEIN"/>
    <property type="match status" value="1"/>
</dbReference>
<keyword evidence="1" id="KW-0472">Membrane</keyword>
<sequence>MLTTAYSSWFILLCLAVGAGYAALLYSKKAPWSRAVNLGLAALRFVLVSGLCWLLLGPIFRRDTTSQQAPTVVLAIDDSRSVPLYSADSAGLRRTLRGLDGLAERLRQAGYAVQLRTLDSVAPARAAQLRFRQPGTNLDALLTSLQDGYQGRNLAAVVLASDGLANQGRPPVYADFSYPIYPVALGDTVPRRDLRVTDLRYNRVAFAGNRFPLEAEIGYDGFPRGGTATVLLRENGRVLERRQVALSPSQRLQRTRFLLSAAAPGKHRYEVLVEGQPGEFTQLNNTRNAYIEVVKGRLRVLLAGAAPHPDLKALRTALLGNDNFDVTLVLPGIEPLRAQQDYDVAILHQLPSRTGEGRDVLNYVRSRRLPALFVLGAQSDLAAYNGLGTGLRVAGGAGAEVSPVVNGTFTRFTLDADAQARVADYPAVPVAAASAQLGGGAEVILRQQQGSSSTARPLLLVAGPAGQRQATLLTEGSWQWRLHEAATHPDDRAPAYDGLFTRLLQLLTQDARRKRLDVYPTQDAFNTTDDVTLGVETYNAVFERVYGQQISLTLTDEQNRPRTFRFTNRENGGPLRLGPLPGGVYRYTARAAVAGQAQQDRGELLVQEQQLEAAAAHADHNALYQLAQRSGGRLYYPAQLQQLEQQLVQAKFKPVIYAQQELKDLIDEPWLLVLLVLLASAEWAGRRYSGSI</sequence>
<keyword evidence="1" id="KW-0812">Transmembrane</keyword>
<comment type="caution">
    <text evidence="2">The sequence shown here is derived from an EMBL/GenBank/DDBJ whole genome shotgun (WGS) entry which is preliminary data.</text>
</comment>
<organism evidence="2 3">
    <name type="scientific">Hymenobacter edaphi</name>
    <dbReference type="NCBI Taxonomy" id="2211146"/>
    <lineage>
        <taxon>Bacteria</taxon>
        <taxon>Pseudomonadati</taxon>
        <taxon>Bacteroidota</taxon>
        <taxon>Cytophagia</taxon>
        <taxon>Cytophagales</taxon>
        <taxon>Hymenobacteraceae</taxon>
        <taxon>Hymenobacter</taxon>
    </lineage>
</organism>
<dbReference type="SUPFAM" id="SSF52317">
    <property type="entry name" value="Class I glutamine amidotransferase-like"/>
    <property type="match status" value="1"/>
</dbReference>
<reference evidence="3" key="1">
    <citation type="submission" date="2018-05" db="EMBL/GenBank/DDBJ databases">
        <authorList>
            <person name="Nie L."/>
        </authorList>
    </citation>
    <scope>NUCLEOTIDE SEQUENCE [LARGE SCALE GENOMIC DNA]</scope>
    <source>
        <strain evidence="3">NL</strain>
    </source>
</reference>
<dbReference type="Proteomes" id="UP000248553">
    <property type="component" value="Unassembled WGS sequence"/>
</dbReference>
<proteinExistence type="predicted"/>
<dbReference type="AlphaFoldDB" id="A0A328BHD9"/>
<evidence type="ECO:0000313" key="2">
    <source>
        <dbReference type="EMBL" id="RAK66009.1"/>
    </source>
</evidence>
<keyword evidence="1" id="KW-1133">Transmembrane helix</keyword>
<dbReference type="EMBL" id="QHKM01000004">
    <property type="protein sequence ID" value="RAK66009.1"/>
    <property type="molecule type" value="Genomic_DNA"/>
</dbReference>
<feature type="transmembrane region" description="Helical" evidence="1">
    <location>
        <begin position="38"/>
        <end position="60"/>
    </location>
</feature>
<evidence type="ECO:0000256" key="1">
    <source>
        <dbReference type="SAM" id="Phobius"/>
    </source>
</evidence>